<proteinExistence type="predicted"/>
<feature type="transmembrane region" description="Helical" evidence="1">
    <location>
        <begin position="97"/>
        <end position="114"/>
    </location>
</feature>
<feature type="transmembrane region" description="Helical" evidence="1">
    <location>
        <begin position="252"/>
        <end position="270"/>
    </location>
</feature>
<feature type="transmembrane region" description="Helical" evidence="1">
    <location>
        <begin position="276"/>
        <end position="292"/>
    </location>
</feature>
<protein>
    <submittedName>
        <fullName evidence="2">Uncharacterized protein</fullName>
    </submittedName>
</protein>
<feature type="transmembrane region" description="Helical" evidence="1">
    <location>
        <begin position="304"/>
        <end position="323"/>
    </location>
</feature>
<accession>A0A940PB21</accession>
<reference evidence="2" key="1">
    <citation type="submission" date="2020-12" db="EMBL/GenBank/DDBJ databases">
        <title>Vagococcus allomyrinae sp. nov. and Enterococcus lavae sp. nov., isolated from the larvae of Allomyrina dichotoma.</title>
        <authorList>
            <person name="Lee S.D."/>
        </authorList>
    </citation>
    <scope>NUCLEOTIDE SEQUENCE</scope>
    <source>
        <strain evidence="2">BWB3-3</strain>
    </source>
</reference>
<feature type="transmembrane region" description="Helical" evidence="1">
    <location>
        <begin position="363"/>
        <end position="381"/>
    </location>
</feature>
<organism evidence="2 3">
    <name type="scientific">Vagococcus allomyrinae</name>
    <dbReference type="NCBI Taxonomy" id="2794353"/>
    <lineage>
        <taxon>Bacteria</taxon>
        <taxon>Bacillati</taxon>
        <taxon>Bacillota</taxon>
        <taxon>Bacilli</taxon>
        <taxon>Lactobacillales</taxon>
        <taxon>Enterococcaceae</taxon>
        <taxon>Vagococcus</taxon>
    </lineage>
</organism>
<keyword evidence="1" id="KW-0812">Transmembrane</keyword>
<feature type="transmembrane region" description="Helical" evidence="1">
    <location>
        <begin position="329"/>
        <end position="351"/>
    </location>
</feature>
<evidence type="ECO:0000313" key="2">
    <source>
        <dbReference type="EMBL" id="MBP1042871.1"/>
    </source>
</evidence>
<feature type="transmembrane region" description="Helical" evidence="1">
    <location>
        <begin position="38"/>
        <end position="60"/>
    </location>
</feature>
<dbReference type="Proteomes" id="UP000674938">
    <property type="component" value="Unassembled WGS sequence"/>
</dbReference>
<dbReference type="RefSeq" id="WP_209530514.1">
    <property type="nucleotide sequence ID" value="NZ_JAEEGA010000012.1"/>
</dbReference>
<feature type="transmembrane region" description="Helical" evidence="1">
    <location>
        <begin position="405"/>
        <end position="429"/>
    </location>
</feature>
<feature type="transmembrane region" description="Helical" evidence="1">
    <location>
        <begin position="154"/>
        <end position="173"/>
    </location>
</feature>
<sequence>MTFWVDESGKVLLILNNVEVLLSADLGSVREKGLCKMLTLNMGSALAIVIVTMLIGDVISNLTKGLVPQMLVVAVIFLVGFWTVFPADILEIAGIKTLSDIMVSFILIHVGTMFNVKDMIREWKVVVITLAAVVGIVAATLAVGTLLFGKTTAFTAAAPMTGGGMAALIIQGAANEAGRPDLGMLAMMIFVLQGFLAFPLTARVLGQESKRLLKDYRQQTVTQTETSEVVDESETKKRIYEYVPERFRSPTYYLAVLAIIGYLCGVLTTATGVNNAIIQILVGIVLSFFGIIEPKPLDKSASTGILNLALFASFMSSFALATWSLMVALLAQIAVLLVVGVIATFVATFFFGKPLGFSRPMTFAIGMNCFLGFPFNFALTTEAVKGATDDPAEADYLTAYLMPKMIIAGVVSISLVSAILAGVFAPIAFR</sequence>
<evidence type="ECO:0000313" key="3">
    <source>
        <dbReference type="Proteomes" id="UP000674938"/>
    </source>
</evidence>
<feature type="transmembrane region" description="Helical" evidence="1">
    <location>
        <begin position="126"/>
        <end position="147"/>
    </location>
</feature>
<dbReference type="AlphaFoldDB" id="A0A940PB21"/>
<feature type="transmembrane region" description="Helical" evidence="1">
    <location>
        <begin position="185"/>
        <end position="205"/>
    </location>
</feature>
<dbReference type="CDD" id="cd21416">
    <property type="entry name" value="HDC_protein"/>
    <property type="match status" value="1"/>
</dbReference>
<keyword evidence="3" id="KW-1185">Reference proteome</keyword>
<comment type="caution">
    <text evidence="2">The sequence shown here is derived from an EMBL/GenBank/DDBJ whole genome shotgun (WGS) entry which is preliminary data.</text>
</comment>
<keyword evidence="1" id="KW-0472">Membrane</keyword>
<dbReference type="InterPro" id="IPR049576">
    <property type="entry name" value="HDC-like"/>
</dbReference>
<evidence type="ECO:0000256" key="1">
    <source>
        <dbReference type="SAM" id="Phobius"/>
    </source>
</evidence>
<gene>
    <name evidence="2" type="ORF">I6N95_17785</name>
</gene>
<feature type="transmembrane region" description="Helical" evidence="1">
    <location>
        <begin position="66"/>
        <end position="85"/>
    </location>
</feature>
<keyword evidence="1" id="KW-1133">Transmembrane helix</keyword>
<dbReference type="EMBL" id="JAEEGA010000012">
    <property type="protein sequence ID" value="MBP1042871.1"/>
    <property type="molecule type" value="Genomic_DNA"/>
</dbReference>
<name>A0A940PB21_9ENTE</name>